<name>A0ABT8SFM6_9BURK</name>
<dbReference type="Gene3D" id="3.90.380.10">
    <property type="entry name" value="Naphthalene 1,2-dioxygenase Alpha Subunit, Chain A, domain 1"/>
    <property type="match status" value="1"/>
</dbReference>
<evidence type="ECO:0000256" key="2">
    <source>
        <dbReference type="ARBA" id="ARBA00022723"/>
    </source>
</evidence>
<evidence type="ECO:0000256" key="5">
    <source>
        <dbReference type="ARBA" id="ARBA00023014"/>
    </source>
</evidence>
<comment type="caution">
    <text evidence="7">The sequence shown here is derived from an EMBL/GenBank/DDBJ whole genome shotgun (WGS) entry which is preliminary data.</text>
</comment>
<dbReference type="Pfam" id="PF19112">
    <property type="entry name" value="VanA_C"/>
    <property type="match status" value="1"/>
</dbReference>
<dbReference type="InterPro" id="IPR050584">
    <property type="entry name" value="Cholesterol_7-desaturase"/>
</dbReference>
<organism evidence="7 8">
    <name type="scientific">Variovorax ginsengisoli</name>
    <dbReference type="NCBI Taxonomy" id="363844"/>
    <lineage>
        <taxon>Bacteria</taxon>
        <taxon>Pseudomonadati</taxon>
        <taxon>Pseudomonadota</taxon>
        <taxon>Betaproteobacteria</taxon>
        <taxon>Burkholderiales</taxon>
        <taxon>Comamonadaceae</taxon>
        <taxon>Variovorax</taxon>
    </lineage>
</organism>
<accession>A0ABT8SFM6</accession>
<evidence type="ECO:0000313" key="7">
    <source>
        <dbReference type="EMBL" id="MDO1536286.1"/>
    </source>
</evidence>
<evidence type="ECO:0000256" key="4">
    <source>
        <dbReference type="ARBA" id="ARBA00023004"/>
    </source>
</evidence>
<keyword evidence="3" id="KW-0560">Oxidoreductase</keyword>
<dbReference type="InterPro" id="IPR036922">
    <property type="entry name" value="Rieske_2Fe-2S_sf"/>
</dbReference>
<dbReference type="RefSeq" id="WP_301814284.1">
    <property type="nucleotide sequence ID" value="NZ_JAUJZH010000026.1"/>
</dbReference>
<evidence type="ECO:0000313" key="8">
    <source>
        <dbReference type="Proteomes" id="UP001169027"/>
    </source>
</evidence>
<dbReference type="Gene3D" id="2.102.10.10">
    <property type="entry name" value="Rieske [2Fe-2S] iron-sulphur domain"/>
    <property type="match status" value="1"/>
</dbReference>
<evidence type="ECO:0000259" key="6">
    <source>
        <dbReference type="PROSITE" id="PS51296"/>
    </source>
</evidence>
<sequence length="364" mass="41071">MNTASIPVGSIRKSGAAARFPLDRWYVAGFSSELQDQPIGRTFLNQKVVLFRTGSGEIAALEDRCCHRSLPLSCGTVEADGVRCGYHGLLYAPSGQCLEIPGQERIPSKARVRSYRVVEKDRIVWIWMPRDEDSAPAVEPPDYPHHDDPRYKFGSGMYHYKAPWQLIHDNLLDLSHLGYVHLKTIGGNARLHMNAPMKVTQDGDTVKVVRLMPGSTPPPTYRAAWPFGDTCDRWQEIEFHVSHLAIWTGAMEPGSGAIDDPRRGGFHMRGFHGITPETEDTCHYFWSMASNKHPDMPENIDTVVEQTAYTFDEDRVVIEDQYRNIADFGDRNSWMDIHVDAGANRARRIVERLLADVRPEEVAG</sequence>
<proteinExistence type="predicted"/>
<dbReference type="InterPro" id="IPR017941">
    <property type="entry name" value="Rieske_2Fe-2S"/>
</dbReference>
<keyword evidence="8" id="KW-1185">Reference proteome</keyword>
<keyword evidence="1" id="KW-0001">2Fe-2S</keyword>
<keyword evidence="7" id="KW-0223">Dioxygenase</keyword>
<dbReference type="GO" id="GO:0051213">
    <property type="term" value="F:dioxygenase activity"/>
    <property type="evidence" value="ECO:0007669"/>
    <property type="project" value="UniProtKB-KW"/>
</dbReference>
<dbReference type="Pfam" id="PF00355">
    <property type="entry name" value="Rieske"/>
    <property type="match status" value="1"/>
</dbReference>
<reference evidence="7" key="1">
    <citation type="submission" date="2023-06" db="EMBL/GenBank/DDBJ databases">
        <authorList>
            <person name="Jiang Y."/>
            <person name="Liu Q."/>
        </authorList>
    </citation>
    <scope>NUCLEOTIDE SEQUENCE</scope>
    <source>
        <strain evidence="7">CGMCC 1.12090</strain>
    </source>
</reference>
<protein>
    <submittedName>
        <fullName evidence="7">Aromatic ring-hydroxylating dioxygenase subunit alpha</fullName>
    </submittedName>
</protein>
<evidence type="ECO:0000256" key="1">
    <source>
        <dbReference type="ARBA" id="ARBA00022714"/>
    </source>
</evidence>
<dbReference type="SUPFAM" id="SSF55961">
    <property type="entry name" value="Bet v1-like"/>
    <property type="match status" value="1"/>
</dbReference>
<dbReference type="CDD" id="cd08878">
    <property type="entry name" value="RHO_alpha_C_DMO-like"/>
    <property type="match status" value="1"/>
</dbReference>
<dbReference type="PROSITE" id="PS51296">
    <property type="entry name" value="RIESKE"/>
    <property type="match status" value="1"/>
</dbReference>
<dbReference type="PANTHER" id="PTHR21266">
    <property type="entry name" value="IRON-SULFUR DOMAIN CONTAINING PROTEIN"/>
    <property type="match status" value="1"/>
</dbReference>
<feature type="domain" description="Rieske" evidence="6">
    <location>
        <begin position="25"/>
        <end position="126"/>
    </location>
</feature>
<dbReference type="InterPro" id="IPR044043">
    <property type="entry name" value="VanA_C_cat"/>
</dbReference>
<dbReference type="PANTHER" id="PTHR21266:SF60">
    <property type="entry name" value="3-KETOSTEROID-9-ALPHA-MONOOXYGENASE, OXYGENASE COMPONENT"/>
    <property type="match status" value="1"/>
</dbReference>
<evidence type="ECO:0000256" key="3">
    <source>
        <dbReference type="ARBA" id="ARBA00023002"/>
    </source>
</evidence>
<dbReference type="EMBL" id="JAUKVY010000026">
    <property type="protein sequence ID" value="MDO1536286.1"/>
    <property type="molecule type" value="Genomic_DNA"/>
</dbReference>
<keyword evidence="2" id="KW-0479">Metal-binding</keyword>
<gene>
    <name evidence="7" type="ORF">Q2T77_28760</name>
</gene>
<keyword evidence="5" id="KW-0411">Iron-sulfur</keyword>
<dbReference type="SUPFAM" id="SSF50022">
    <property type="entry name" value="ISP domain"/>
    <property type="match status" value="1"/>
</dbReference>
<dbReference type="Proteomes" id="UP001169027">
    <property type="component" value="Unassembled WGS sequence"/>
</dbReference>
<keyword evidence="4" id="KW-0408">Iron</keyword>